<sequence>MIYSSGKKYKPDQQRISTIIGKFMDIEKCLIGEIVAKKTEKPFLAFQLDQHKPLSHRITLSELYLELFRTVKIRTKTNLKERIFCHRYSCSELKISNGNT</sequence>
<dbReference type="EMBL" id="BMAO01036087">
    <property type="protein sequence ID" value="GFR07964.1"/>
    <property type="molecule type" value="Genomic_DNA"/>
</dbReference>
<evidence type="ECO:0000313" key="1">
    <source>
        <dbReference type="EMBL" id="GFR07964.1"/>
    </source>
</evidence>
<accession>A0A8X6GQT4</accession>
<keyword evidence="2" id="KW-1185">Reference proteome</keyword>
<dbReference type="AlphaFoldDB" id="A0A8X6GQT4"/>
<proteinExistence type="predicted"/>
<protein>
    <submittedName>
        <fullName evidence="1">Uncharacterized protein</fullName>
    </submittedName>
</protein>
<comment type="caution">
    <text evidence="1">The sequence shown here is derived from an EMBL/GenBank/DDBJ whole genome shotgun (WGS) entry which is preliminary data.</text>
</comment>
<reference evidence="1" key="1">
    <citation type="submission" date="2020-07" db="EMBL/GenBank/DDBJ databases">
        <title>Multicomponent nature underlies the extraordinary mechanical properties of spider dragline silk.</title>
        <authorList>
            <person name="Kono N."/>
            <person name="Nakamura H."/>
            <person name="Mori M."/>
            <person name="Yoshida Y."/>
            <person name="Ohtoshi R."/>
            <person name="Malay A.D."/>
            <person name="Moran D.A.P."/>
            <person name="Tomita M."/>
            <person name="Numata K."/>
            <person name="Arakawa K."/>
        </authorList>
    </citation>
    <scope>NUCLEOTIDE SEQUENCE</scope>
</reference>
<gene>
    <name evidence="1" type="ORF">TNCT_83331</name>
</gene>
<organism evidence="1 2">
    <name type="scientific">Trichonephila clavata</name>
    <name type="common">Joro spider</name>
    <name type="synonym">Nephila clavata</name>
    <dbReference type="NCBI Taxonomy" id="2740835"/>
    <lineage>
        <taxon>Eukaryota</taxon>
        <taxon>Metazoa</taxon>
        <taxon>Ecdysozoa</taxon>
        <taxon>Arthropoda</taxon>
        <taxon>Chelicerata</taxon>
        <taxon>Arachnida</taxon>
        <taxon>Araneae</taxon>
        <taxon>Araneomorphae</taxon>
        <taxon>Entelegynae</taxon>
        <taxon>Araneoidea</taxon>
        <taxon>Nephilidae</taxon>
        <taxon>Trichonephila</taxon>
    </lineage>
</organism>
<evidence type="ECO:0000313" key="2">
    <source>
        <dbReference type="Proteomes" id="UP000887116"/>
    </source>
</evidence>
<dbReference type="Proteomes" id="UP000887116">
    <property type="component" value="Unassembled WGS sequence"/>
</dbReference>
<name>A0A8X6GQT4_TRICU</name>